<dbReference type="EMBL" id="GL379797">
    <property type="protein sequence ID" value="EGT32313.1"/>
    <property type="molecule type" value="Genomic_DNA"/>
</dbReference>
<organism evidence="2">
    <name type="scientific">Caenorhabditis brenneri</name>
    <name type="common">Nematode worm</name>
    <dbReference type="NCBI Taxonomy" id="135651"/>
    <lineage>
        <taxon>Eukaryota</taxon>
        <taxon>Metazoa</taxon>
        <taxon>Ecdysozoa</taxon>
        <taxon>Nematoda</taxon>
        <taxon>Chromadorea</taxon>
        <taxon>Rhabditida</taxon>
        <taxon>Rhabditina</taxon>
        <taxon>Rhabditomorpha</taxon>
        <taxon>Rhabditoidea</taxon>
        <taxon>Rhabditidae</taxon>
        <taxon>Peloderinae</taxon>
        <taxon>Caenorhabditis</taxon>
    </lineage>
</organism>
<gene>
    <name evidence="1" type="ORF">CAEBREN_04045</name>
</gene>
<name>G0MJH7_CAEBE</name>
<dbReference type="InParanoid" id="G0MJH7"/>
<evidence type="ECO:0000313" key="2">
    <source>
        <dbReference type="Proteomes" id="UP000008068"/>
    </source>
</evidence>
<sequence length="301" mass="35269">MDRIPFLTLPYLVQKEVVRCFDCLTLFKFSVISKRTLNFVKLIKVNTESVSYIIQDSKLEIHIQNGSKGTYDSLTLSLLPNTQLSYTPEEYVHTWKIDGSPVELCIQGDSPFTARIRFQSKCLKLLENISSYILSFMRFRHFKMFFNRKKTKLNNFFVGNIESQRFISVDITTVRLPYRLDHKNIIKLDTQKLSMNVEEDPLEFGKKLLRLWRREDTKRVEEIRFSNQNVNWIGLLFRLCAKPTVLKPNEIRTRHPSYTGSGAMDIERINDGQQATVIMEPSGMVCLVWNNEHLRAIGRYL</sequence>
<accession>G0MJH7</accession>
<evidence type="ECO:0008006" key="3">
    <source>
        <dbReference type="Google" id="ProtNLM"/>
    </source>
</evidence>
<protein>
    <recommendedName>
        <fullName evidence="3">F-box domain-containing protein</fullName>
    </recommendedName>
</protein>
<dbReference type="PANTHER" id="PTHR21503">
    <property type="entry name" value="F-BOX-CONTAINING HYPOTHETICAL PROTEIN C.ELEGANS"/>
    <property type="match status" value="1"/>
</dbReference>
<evidence type="ECO:0000313" key="1">
    <source>
        <dbReference type="EMBL" id="EGT32313.1"/>
    </source>
</evidence>
<proteinExistence type="predicted"/>
<dbReference type="Proteomes" id="UP000008068">
    <property type="component" value="Unassembled WGS sequence"/>
</dbReference>
<keyword evidence="2" id="KW-1185">Reference proteome</keyword>
<reference evidence="2" key="1">
    <citation type="submission" date="2011-07" db="EMBL/GenBank/DDBJ databases">
        <authorList>
            <consortium name="Caenorhabditis brenneri Sequencing and Analysis Consortium"/>
            <person name="Wilson R.K."/>
        </authorList>
    </citation>
    <scope>NUCLEOTIDE SEQUENCE [LARGE SCALE GENOMIC DNA]</scope>
    <source>
        <strain evidence="2">PB2801</strain>
    </source>
</reference>
<dbReference type="AlphaFoldDB" id="G0MJH7"/>
<dbReference type="HOGENOM" id="CLU_925096_0_0_1"/>
<dbReference type="PANTHER" id="PTHR21503:SF8">
    <property type="entry name" value="F-BOX ASSOCIATED DOMAIN-CONTAINING PROTEIN-RELATED"/>
    <property type="match status" value="1"/>
</dbReference>